<evidence type="ECO:0000313" key="7">
    <source>
        <dbReference type="EMBL" id="VAW52400.1"/>
    </source>
</evidence>
<dbReference type="PIRSF" id="PIRSF005902">
    <property type="entry name" value="DNase_TatD"/>
    <property type="match status" value="1"/>
</dbReference>
<dbReference type="PROSITE" id="PS01091">
    <property type="entry name" value="TATD_3"/>
    <property type="match status" value="1"/>
</dbReference>
<dbReference type="GO" id="GO:0046872">
    <property type="term" value="F:metal ion binding"/>
    <property type="evidence" value="ECO:0007669"/>
    <property type="project" value="UniProtKB-KW"/>
</dbReference>
<keyword evidence="1" id="KW-0963">Cytoplasm</keyword>
<dbReference type="InterPro" id="IPR001130">
    <property type="entry name" value="TatD-like"/>
</dbReference>
<keyword evidence="4" id="KW-0378">Hydrolase</keyword>
<proteinExistence type="predicted"/>
<organism evidence="7">
    <name type="scientific">hydrothermal vent metagenome</name>
    <dbReference type="NCBI Taxonomy" id="652676"/>
    <lineage>
        <taxon>unclassified sequences</taxon>
        <taxon>metagenomes</taxon>
        <taxon>ecological metagenomes</taxon>
    </lineage>
</organism>
<evidence type="ECO:0000256" key="3">
    <source>
        <dbReference type="ARBA" id="ARBA00022723"/>
    </source>
</evidence>
<name>A0A3B0WIT1_9ZZZZ</name>
<evidence type="ECO:0000256" key="6">
    <source>
        <dbReference type="ARBA" id="ARBA00022842"/>
    </source>
</evidence>
<dbReference type="InterPro" id="IPR050891">
    <property type="entry name" value="TatD-type_Hydrolase"/>
</dbReference>
<dbReference type="EMBL" id="UOFD01000046">
    <property type="protein sequence ID" value="VAW52400.1"/>
    <property type="molecule type" value="Genomic_DNA"/>
</dbReference>
<dbReference type="Gene3D" id="3.20.20.140">
    <property type="entry name" value="Metal-dependent hydrolases"/>
    <property type="match status" value="1"/>
</dbReference>
<evidence type="ECO:0000256" key="4">
    <source>
        <dbReference type="ARBA" id="ARBA00022801"/>
    </source>
</evidence>
<accession>A0A3B0WIT1</accession>
<dbReference type="CDD" id="cd01310">
    <property type="entry name" value="TatD_DNAse"/>
    <property type="match status" value="1"/>
</dbReference>
<dbReference type="Pfam" id="PF01026">
    <property type="entry name" value="TatD_DNase"/>
    <property type="match status" value="1"/>
</dbReference>
<keyword evidence="2" id="KW-0540">Nuclease</keyword>
<dbReference type="PANTHER" id="PTHR10060:SF15">
    <property type="entry name" value="DEOXYRIBONUCLEASE TATDN1"/>
    <property type="match status" value="1"/>
</dbReference>
<protein>
    <submittedName>
        <fullName evidence="7">Deoxyribonuclease TatD</fullName>
    </submittedName>
</protein>
<keyword evidence="6" id="KW-0460">Magnesium</keyword>
<dbReference type="PROSITE" id="PS01090">
    <property type="entry name" value="TATD_2"/>
    <property type="match status" value="1"/>
</dbReference>
<dbReference type="SUPFAM" id="SSF51556">
    <property type="entry name" value="Metallo-dependent hydrolases"/>
    <property type="match status" value="1"/>
</dbReference>
<reference evidence="7" key="1">
    <citation type="submission" date="2018-06" db="EMBL/GenBank/DDBJ databases">
        <authorList>
            <person name="Zhirakovskaya E."/>
        </authorList>
    </citation>
    <scope>NUCLEOTIDE SEQUENCE</scope>
</reference>
<sequence length="268" mass="30304">MITDMNKYIDIAVNLTGSAFKKDVPHVIERAQAAGVEKLIVTGTDSFHSEQALLLAEQYDSVCYATVGLHPHHASDYSSDLNSELRDMLFHKNALAVGECGLDFNRNFSTRKEQIHAFEGQLEIAIDLQKPLFLHQRDAHDDFISILKSCRSDLNKIVVHCFTGTIEEVNDYILLDMHVGVTGWICDERRGTSLQQAVKHIPLDRIMLETDAPYLLPRDLVETPVEKRRNEPCFLPHVSQSVAKYMQVDENQLAAAAYENSCVFFDLI</sequence>
<gene>
    <name evidence="7" type="ORF">MNBD_GAMMA06-778</name>
</gene>
<evidence type="ECO:0000256" key="1">
    <source>
        <dbReference type="ARBA" id="ARBA00022490"/>
    </source>
</evidence>
<dbReference type="PANTHER" id="PTHR10060">
    <property type="entry name" value="TATD FAMILY DEOXYRIBONUCLEASE"/>
    <property type="match status" value="1"/>
</dbReference>
<dbReference type="InterPro" id="IPR018228">
    <property type="entry name" value="DNase_TatD-rel_CS"/>
</dbReference>
<dbReference type="InterPro" id="IPR032466">
    <property type="entry name" value="Metal_Hydrolase"/>
</dbReference>
<dbReference type="AlphaFoldDB" id="A0A3B0WIT1"/>
<keyword evidence="5" id="KW-0269">Exonuclease</keyword>
<dbReference type="GO" id="GO:0004527">
    <property type="term" value="F:exonuclease activity"/>
    <property type="evidence" value="ECO:0007669"/>
    <property type="project" value="UniProtKB-KW"/>
</dbReference>
<evidence type="ECO:0000256" key="2">
    <source>
        <dbReference type="ARBA" id="ARBA00022722"/>
    </source>
</evidence>
<keyword evidence="3" id="KW-0479">Metal-binding</keyword>
<dbReference type="FunFam" id="3.20.20.140:FF:000018">
    <property type="entry name" value="3'-5' ssDNA/RNA exonuclease TatD"/>
    <property type="match status" value="1"/>
</dbReference>
<evidence type="ECO:0000256" key="5">
    <source>
        <dbReference type="ARBA" id="ARBA00022839"/>
    </source>
</evidence>